<dbReference type="RefSeq" id="WP_345213514.1">
    <property type="nucleotide sequence ID" value="NZ_BAABFT010000017.1"/>
</dbReference>
<name>A0ABP8HAH2_9SPHI</name>
<gene>
    <name evidence="2" type="ORF">GCM10023149_45710</name>
</gene>
<organism evidence="2 3">
    <name type="scientific">Mucilaginibacter gynuensis</name>
    <dbReference type="NCBI Taxonomy" id="1302236"/>
    <lineage>
        <taxon>Bacteria</taxon>
        <taxon>Pseudomonadati</taxon>
        <taxon>Bacteroidota</taxon>
        <taxon>Sphingobacteriia</taxon>
        <taxon>Sphingobacteriales</taxon>
        <taxon>Sphingobacteriaceae</taxon>
        <taxon>Mucilaginibacter</taxon>
    </lineage>
</organism>
<keyword evidence="1" id="KW-0472">Membrane</keyword>
<feature type="transmembrane region" description="Helical" evidence="1">
    <location>
        <begin position="15"/>
        <end position="33"/>
    </location>
</feature>
<dbReference type="EMBL" id="BAABFT010000017">
    <property type="protein sequence ID" value="GAA4336667.1"/>
    <property type="molecule type" value="Genomic_DNA"/>
</dbReference>
<feature type="transmembrane region" description="Helical" evidence="1">
    <location>
        <begin position="153"/>
        <end position="176"/>
    </location>
</feature>
<proteinExistence type="predicted"/>
<sequence length="186" mass="21204">MEILHRFAHLIDMNLIKGSFFSVLIIIVARILLKRDLDYKRPVIIISWLVLVYTSLNIIIPVIEFLIGYFSSAEYYTINIINRAVGPYWWSYWIMLLAGYILPLCLFAKRLRSKAYLILIITGLMSLGWWFELLTIVATSIGREAVPDNAGNFSPLLIIPLQGGLIGIILIVICNLPKISLKRHTG</sequence>
<evidence type="ECO:0000313" key="2">
    <source>
        <dbReference type="EMBL" id="GAA4336667.1"/>
    </source>
</evidence>
<protein>
    <submittedName>
        <fullName evidence="2">Uncharacterized protein</fullName>
    </submittedName>
</protein>
<reference evidence="3" key="1">
    <citation type="journal article" date="2019" name="Int. J. Syst. Evol. Microbiol.">
        <title>The Global Catalogue of Microorganisms (GCM) 10K type strain sequencing project: providing services to taxonomists for standard genome sequencing and annotation.</title>
        <authorList>
            <consortium name="The Broad Institute Genomics Platform"/>
            <consortium name="The Broad Institute Genome Sequencing Center for Infectious Disease"/>
            <person name="Wu L."/>
            <person name="Ma J."/>
        </authorList>
    </citation>
    <scope>NUCLEOTIDE SEQUENCE [LARGE SCALE GENOMIC DNA]</scope>
    <source>
        <strain evidence="3">JCM 17705</strain>
    </source>
</reference>
<feature type="transmembrane region" description="Helical" evidence="1">
    <location>
        <begin position="115"/>
        <end position="141"/>
    </location>
</feature>
<feature type="transmembrane region" description="Helical" evidence="1">
    <location>
        <begin position="90"/>
        <end position="108"/>
    </location>
</feature>
<evidence type="ECO:0000313" key="3">
    <source>
        <dbReference type="Proteomes" id="UP001500582"/>
    </source>
</evidence>
<keyword evidence="3" id="KW-1185">Reference proteome</keyword>
<keyword evidence="1" id="KW-0812">Transmembrane</keyword>
<keyword evidence="1" id="KW-1133">Transmembrane helix</keyword>
<accession>A0ABP8HAH2</accession>
<feature type="transmembrane region" description="Helical" evidence="1">
    <location>
        <begin position="45"/>
        <end position="70"/>
    </location>
</feature>
<comment type="caution">
    <text evidence="2">The sequence shown here is derived from an EMBL/GenBank/DDBJ whole genome shotgun (WGS) entry which is preliminary data.</text>
</comment>
<dbReference type="Proteomes" id="UP001500582">
    <property type="component" value="Unassembled WGS sequence"/>
</dbReference>
<evidence type="ECO:0000256" key="1">
    <source>
        <dbReference type="SAM" id="Phobius"/>
    </source>
</evidence>